<evidence type="ECO:0000313" key="2">
    <source>
        <dbReference type="Proteomes" id="UP000838686"/>
    </source>
</evidence>
<sequence length="228" mass="26301">MQPDIIFSKKAAWAIPPVKEQITVQPSYDDDFRWIKQRRVKGACWPYRAAREIGWTILSPIDVEIHPVSEIQIGAEHAEEIAHIQHLTGIHYWQRREDIYLGVKPSGWFQLHQFKIGSNWHQMFIPNGEGTFEWRMGWSVQIPDDHLLLFQPLESTDASFVVHPGLLTATGLHRFHSGLGLPIAFEPRQTKLIKRHEPLAKMLVLHKSAMSFREQIIEPAHSVAGEEQ</sequence>
<dbReference type="EMBL" id="CAKMMF010000003">
    <property type="protein sequence ID" value="CAH1195193.1"/>
    <property type="molecule type" value="Genomic_DNA"/>
</dbReference>
<reference evidence="1" key="1">
    <citation type="submission" date="2022-01" db="EMBL/GenBank/DDBJ databases">
        <authorList>
            <person name="Criscuolo A."/>
        </authorList>
    </citation>
    <scope>NUCLEOTIDE SEQUENCE</scope>
    <source>
        <strain evidence="1">CIP111893</strain>
    </source>
</reference>
<dbReference type="Proteomes" id="UP000838686">
    <property type="component" value="Unassembled WGS sequence"/>
</dbReference>
<evidence type="ECO:0000313" key="1">
    <source>
        <dbReference type="EMBL" id="CAH1195193.1"/>
    </source>
</evidence>
<protein>
    <submittedName>
        <fullName evidence="1">Uncharacterized protein</fullName>
    </submittedName>
</protein>
<dbReference type="RefSeq" id="WP_236338912.1">
    <property type="nucleotide sequence ID" value="NZ_CAKMMF010000003.1"/>
</dbReference>
<proteinExistence type="predicted"/>
<accession>A0ABN8FYX0</accession>
<gene>
    <name evidence="1" type="ORF">PAECIP111893_00635</name>
</gene>
<organism evidence="1 2">
    <name type="scientific">Paenibacillus plantiphilus</name>
    <dbReference type="NCBI Taxonomy" id="2905650"/>
    <lineage>
        <taxon>Bacteria</taxon>
        <taxon>Bacillati</taxon>
        <taxon>Bacillota</taxon>
        <taxon>Bacilli</taxon>
        <taxon>Bacillales</taxon>
        <taxon>Paenibacillaceae</taxon>
        <taxon>Paenibacillus</taxon>
    </lineage>
</organism>
<name>A0ABN8FYX0_9BACL</name>
<keyword evidence="2" id="KW-1185">Reference proteome</keyword>
<comment type="caution">
    <text evidence="1">The sequence shown here is derived from an EMBL/GenBank/DDBJ whole genome shotgun (WGS) entry which is preliminary data.</text>
</comment>